<proteinExistence type="predicted"/>
<reference evidence="1 2" key="1">
    <citation type="submission" date="2023-07" db="EMBL/GenBank/DDBJ databases">
        <title>Comparative genomics of wheat-associated soil bacteria to identify genetic determinants of phenazine resistance.</title>
        <authorList>
            <person name="Mouncey N."/>
        </authorList>
    </citation>
    <scope>NUCLEOTIDE SEQUENCE [LARGE SCALE GENOMIC DNA]</scope>
    <source>
        <strain evidence="1 2">W4I19-2</strain>
    </source>
</reference>
<name>A0ABU0Q9G3_STRAH</name>
<dbReference type="RefSeq" id="WP_307047180.1">
    <property type="nucleotide sequence ID" value="NZ_JAUSYA010000001.1"/>
</dbReference>
<sequence length="441" mass="48817">MTSTTNDPLAALQAVDPRVLHFTPFGLGGPMRPQDAADYQQRLISNLVLADDVAQTTRQKFEQLCAGYAHGLLCYDLFTLVSDAAKLTLEQALRDRFAAHHNGTITARNQAGCERQIAYTSYADFHDQYKRLRKPEMRMGSSNTWTPFNGMLDGLLKWARREGLLRGQRNRGIERAKKNLRNVTAHGMFHLLTPVDVYRDLSDLAEIINHLWGHATPGGRLYPAPIPRDVVAIRWNTTTGSVRAGHAAQLADQQEQEEEDGFTFVLVRAVFWPAEREDPNLMEYDARNATTHFPAEYLWGPGSRTQAIAWLEQEAPEPDSCDSLDQVFVIRVHDDRIHLPMYPGVAAALLPAEQQGSWYAVRADGPAEVFAHARAASTAANGHDRTGECERCPVETIASGDLVTVLRAARDAGADISPLTTPDVRTPFADLMAPRSVAASP</sequence>
<protein>
    <submittedName>
        <fullName evidence="1">Uncharacterized protein</fullName>
    </submittedName>
</protein>
<keyword evidence="2" id="KW-1185">Reference proteome</keyword>
<gene>
    <name evidence="1" type="ORF">QFZ56_006202</name>
</gene>
<organism evidence="1 2">
    <name type="scientific">Streptomyces achromogenes</name>
    <dbReference type="NCBI Taxonomy" id="67255"/>
    <lineage>
        <taxon>Bacteria</taxon>
        <taxon>Bacillati</taxon>
        <taxon>Actinomycetota</taxon>
        <taxon>Actinomycetes</taxon>
        <taxon>Kitasatosporales</taxon>
        <taxon>Streptomycetaceae</taxon>
        <taxon>Streptomyces</taxon>
    </lineage>
</organism>
<accession>A0ABU0Q9G3</accession>
<evidence type="ECO:0000313" key="2">
    <source>
        <dbReference type="Proteomes" id="UP001243364"/>
    </source>
</evidence>
<dbReference type="EMBL" id="JAUSYA010000001">
    <property type="protein sequence ID" value="MDQ0687239.1"/>
    <property type="molecule type" value="Genomic_DNA"/>
</dbReference>
<comment type="caution">
    <text evidence="1">The sequence shown here is derived from an EMBL/GenBank/DDBJ whole genome shotgun (WGS) entry which is preliminary data.</text>
</comment>
<dbReference type="Proteomes" id="UP001243364">
    <property type="component" value="Unassembled WGS sequence"/>
</dbReference>
<evidence type="ECO:0000313" key="1">
    <source>
        <dbReference type="EMBL" id="MDQ0687239.1"/>
    </source>
</evidence>